<evidence type="ECO:0000313" key="2">
    <source>
        <dbReference type="EMBL" id="ANB18482.1"/>
    </source>
</evidence>
<sequence>MDAGASQAGAPGARRPPARTARNPATSLPDPRQLPLWKPRPDLPAADNALHHWRKHAPDLPEIPNALHYVRTLHALAQGGARRFLTKVRANGDRLYYDPLRNLLAVLAYDGQPRTLFRPQGGIDYWNGL</sequence>
<dbReference type="STRING" id="1300342.I596_2477"/>
<organism evidence="2 3">
    <name type="scientific">Dokdonella koreensis DS-123</name>
    <dbReference type="NCBI Taxonomy" id="1300342"/>
    <lineage>
        <taxon>Bacteria</taxon>
        <taxon>Pseudomonadati</taxon>
        <taxon>Pseudomonadota</taxon>
        <taxon>Gammaproteobacteria</taxon>
        <taxon>Lysobacterales</taxon>
        <taxon>Rhodanobacteraceae</taxon>
        <taxon>Dokdonella</taxon>
    </lineage>
</organism>
<keyword evidence="3" id="KW-1185">Reference proteome</keyword>
<gene>
    <name evidence="2" type="ORF">I596_2477</name>
</gene>
<dbReference type="AlphaFoldDB" id="A0A167H186"/>
<name>A0A167H186_9GAMM</name>
<dbReference type="EMBL" id="CP015249">
    <property type="protein sequence ID" value="ANB18482.1"/>
    <property type="molecule type" value="Genomic_DNA"/>
</dbReference>
<accession>A0A167H186</accession>
<reference evidence="2 3" key="1">
    <citation type="submission" date="2016-04" db="EMBL/GenBank/DDBJ databases">
        <title>Complete genome sequence of Dokdonella koreensis DS-123T.</title>
        <authorList>
            <person name="Kim J.F."/>
            <person name="Lee H."/>
            <person name="Kwak M.-J."/>
        </authorList>
    </citation>
    <scope>NUCLEOTIDE SEQUENCE [LARGE SCALE GENOMIC DNA]</scope>
    <source>
        <strain evidence="2 3">DS-123</strain>
    </source>
</reference>
<feature type="region of interest" description="Disordered" evidence="1">
    <location>
        <begin position="1"/>
        <end position="41"/>
    </location>
</feature>
<evidence type="ECO:0000313" key="3">
    <source>
        <dbReference type="Proteomes" id="UP000076830"/>
    </source>
</evidence>
<dbReference type="KEGG" id="dko:I596_2477"/>
<dbReference type="Proteomes" id="UP000076830">
    <property type="component" value="Chromosome"/>
</dbReference>
<feature type="compositionally biased region" description="Low complexity" evidence="1">
    <location>
        <begin position="1"/>
        <end position="25"/>
    </location>
</feature>
<proteinExistence type="predicted"/>
<evidence type="ECO:0000256" key="1">
    <source>
        <dbReference type="SAM" id="MobiDB-lite"/>
    </source>
</evidence>
<protein>
    <submittedName>
        <fullName evidence="2">Uncharacterized protein</fullName>
    </submittedName>
</protein>